<dbReference type="InterPro" id="IPR013806">
    <property type="entry name" value="Kringle-like"/>
</dbReference>
<dbReference type="AlphaFoldDB" id="A0A7S3QCG1"/>
<reference evidence="5" key="1">
    <citation type="submission" date="2021-01" db="EMBL/GenBank/DDBJ databases">
        <authorList>
            <person name="Corre E."/>
            <person name="Pelletier E."/>
            <person name="Niang G."/>
            <person name="Scheremetjew M."/>
            <person name="Finn R."/>
            <person name="Kale V."/>
            <person name="Holt S."/>
            <person name="Cochrane G."/>
            <person name="Meng A."/>
            <person name="Brown T."/>
            <person name="Cohen L."/>
        </authorList>
    </citation>
    <scope>NUCLEOTIDE SEQUENCE</scope>
    <source>
        <strain evidence="5">MM31A-1</strain>
    </source>
</reference>
<dbReference type="InterPro" id="IPR038178">
    <property type="entry name" value="Kringle_sf"/>
</dbReference>
<feature type="chain" id="PRO_5031238012" description="Kringle domain-containing protein" evidence="3">
    <location>
        <begin position="21"/>
        <end position="226"/>
    </location>
</feature>
<dbReference type="PRINTS" id="PR00018">
    <property type="entry name" value="KRINGLE"/>
</dbReference>
<name>A0A7S3QCG1_9STRA</name>
<keyword evidence="2" id="KW-1015">Disulfide bond</keyword>
<keyword evidence="1" id="KW-0420">Kringle</keyword>
<sequence>MKRLAVLLFQLVLSANSAFGTICNGNTSTITFTTDSANSSAGTIGPASIDGYGNLSSSCYNVPGATCEVVLCDMDSMTVRMGSQNGWKFTITGDIGDLLASEEGAVEGHTFPAWLKFGDQCYRDDWQTYDLFYSNCGTLTQSDYRGDISTTEAGVECQQWDEQSPHEHTRTPAIFPSSGLVENYCRNPDGQLRAWCYTTDPNKRWDFCKVPTCEDNVRNRQLRGQQ</sequence>
<accession>A0A7S3QCG1</accession>
<dbReference type="InterPro" id="IPR050759">
    <property type="entry name" value="Serine_protease_kringle"/>
</dbReference>
<dbReference type="GO" id="GO:0004175">
    <property type="term" value="F:endopeptidase activity"/>
    <property type="evidence" value="ECO:0007669"/>
    <property type="project" value="TreeGrafter"/>
</dbReference>
<proteinExistence type="predicted"/>
<evidence type="ECO:0000256" key="2">
    <source>
        <dbReference type="ARBA" id="ARBA00023157"/>
    </source>
</evidence>
<dbReference type="GO" id="GO:0005102">
    <property type="term" value="F:signaling receptor binding"/>
    <property type="evidence" value="ECO:0007669"/>
    <property type="project" value="TreeGrafter"/>
</dbReference>
<feature type="signal peptide" evidence="3">
    <location>
        <begin position="1"/>
        <end position="20"/>
    </location>
</feature>
<dbReference type="PROSITE" id="PS50070">
    <property type="entry name" value="KRINGLE_2"/>
    <property type="match status" value="1"/>
</dbReference>
<dbReference type="Gene3D" id="2.40.20.10">
    <property type="entry name" value="Plasminogen Kringle 4"/>
    <property type="match status" value="1"/>
</dbReference>
<dbReference type="CDD" id="cd00108">
    <property type="entry name" value="KR"/>
    <property type="match status" value="1"/>
</dbReference>
<dbReference type="InterPro" id="IPR018056">
    <property type="entry name" value="Kringle_CS"/>
</dbReference>
<evidence type="ECO:0000259" key="4">
    <source>
        <dbReference type="PROSITE" id="PS50070"/>
    </source>
</evidence>
<dbReference type="GO" id="GO:0005615">
    <property type="term" value="C:extracellular space"/>
    <property type="evidence" value="ECO:0007669"/>
    <property type="project" value="TreeGrafter"/>
</dbReference>
<protein>
    <recommendedName>
        <fullName evidence="4">Kringle domain-containing protein</fullName>
    </recommendedName>
</protein>
<dbReference type="Pfam" id="PF00051">
    <property type="entry name" value="Kringle"/>
    <property type="match status" value="1"/>
</dbReference>
<dbReference type="EMBL" id="HBIO01023472">
    <property type="protein sequence ID" value="CAE0473178.1"/>
    <property type="molecule type" value="Transcribed_RNA"/>
</dbReference>
<keyword evidence="3" id="KW-0732">Signal</keyword>
<dbReference type="SUPFAM" id="SSF57440">
    <property type="entry name" value="Kringle-like"/>
    <property type="match status" value="1"/>
</dbReference>
<evidence type="ECO:0000313" key="5">
    <source>
        <dbReference type="EMBL" id="CAE0473178.1"/>
    </source>
</evidence>
<dbReference type="PANTHER" id="PTHR24261">
    <property type="entry name" value="PLASMINOGEN-RELATED"/>
    <property type="match status" value="1"/>
</dbReference>
<organism evidence="5">
    <name type="scientific">Chaetoceros debilis</name>
    <dbReference type="NCBI Taxonomy" id="122233"/>
    <lineage>
        <taxon>Eukaryota</taxon>
        <taxon>Sar</taxon>
        <taxon>Stramenopiles</taxon>
        <taxon>Ochrophyta</taxon>
        <taxon>Bacillariophyta</taxon>
        <taxon>Coscinodiscophyceae</taxon>
        <taxon>Chaetocerotophycidae</taxon>
        <taxon>Chaetocerotales</taxon>
        <taxon>Chaetocerotaceae</taxon>
        <taxon>Chaetoceros</taxon>
    </lineage>
</organism>
<gene>
    <name evidence="5" type="ORF">CDEB00056_LOCUS18031</name>
</gene>
<evidence type="ECO:0000256" key="1">
    <source>
        <dbReference type="ARBA" id="ARBA00022572"/>
    </source>
</evidence>
<dbReference type="PROSITE" id="PS00021">
    <property type="entry name" value="KRINGLE_1"/>
    <property type="match status" value="1"/>
</dbReference>
<feature type="domain" description="Kringle" evidence="4">
    <location>
        <begin position="135"/>
        <end position="213"/>
    </location>
</feature>
<dbReference type="SMART" id="SM00130">
    <property type="entry name" value="KR"/>
    <property type="match status" value="1"/>
</dbReference>
<dbReference type="InterPro" id="IPR000001">
    <property type="entry name" value="Kringle"/>
</dbReference>
<evidence type="ECO:0000256" key="3">
    <source>
        <dbReference type="SAM" id="SignalP"/>
    </source>
</evidence>
<dbReference type="PANTHER" id="PTHR24261:SF7">
    <property type="entry name" value="KRINGLE DOMAIN-CONTAINING PROTEIN"/>
    <property type="match status" value="1"/>
</dbReference>